<feature type="transmembrane region" description="Helical" evidence="12">
    <location>
        <begin position="325"/>
        <end position="346"/>
    </location>
</feature>
<proteinExistence type="predicted"/>
<feature type="binding site" description="axial binding residue" evidence="11">
    <location>
        <position position="399"/>
    </location>
    <ligand>
        <name>heme b</name>
        <dbReference type="ChEBI" id="CHEBI:60344"/>
        <label>1</label>
    </ligand>
    <ligandPart>
        <name>Fe</name>
        <dbReference type="ChEBI" id="CHEBI:18248"/>
    </ligandPart>
</feature>
<keyword evidence="5 11" id="KW-0479">Metal-binding</keyword>
<gene>
    <name evidence="15" type="ORF">Cgig2_017450</name>
</gene>
<evidence type="ECO:0000256" key="1">
    <source>
        <dbReference type="ARBA" id="ARBA00001970"/>
    </source>
</evidence>
<evidence type="ECO:0000256" key="7">
    <source>
        <dbReference type="ARBA" id="ARBA00022982"/>
    </source>
</evidence>
<sequence length="467" mass="50755">MRVTSPRPDGHTYRHFIFSHSIPTSTCQIPIGSQTPLRQPSLSPSSLYNSSLQPPTFPKNRLKPTSLHFTPPPPSMASPPHPVVTFSLLILSLLFSTAYSATCAAPKLKNSNLYKNCNELPTLKSTLHWTYTAANKTLAVAFTAVPPANGGWVAWGINPTGTGMGGTQAILAYKDPNGSMAVKTYNISSYSSIVEGKLAFQVYDKWAEYNAGDGSITIFAAVESAGGKVNQIWQVGPGVSKGAPKKHEFNQENLNSKASLDLSSAAPTGASETSGDAGLRKRNVGFVLLLGLIHGILNGISWGILFPTGVIIARYLRTFNSADPAWFYLHVACQISAYAIGVAGWATGLQLGSESKGIVYTSHRCVGIVLFSLATLQIFALFLRPKKEHKYRIYWNIYHHSIGYAIIILGIINVFKGFDILQPEKKWKSTYISILIALGCLAVLLEAFTWIVVCRRKKSITSAKPYA</sequence>
<keyword evidence="4 12" id="KW-0812">Transmembrane</keyword>
<keyword evidence="11" id="KW-0408">Iron</keyword>
<comment type="caution">
    <text evidence="15">The sequence shown here is derived from an EMBL/GenBank/DDBJ whole genome shotgun (WGS) entry which is preliminary data.</text>
</comment>
<dbReference type="EMBL" id="JAKOGI010000880">
    <property type="protein sequence ID" value="KAJ8429616.1"/>
    <property type="molecule type" value="Genomic_DNA"/>
</dbReference>
<feature type="domain" description="DOMON" evidence="13">
    <location>
        <begin position="123"/>
        <end position="236"/>
    </location>
</feature>
<evidence type="ECO:0000256" key="11">
    <source>
        <dbReference type="PIRSR" id="PIRSR037471-1"/>
    </source>
</evidence>
<dbReference type="InterPro" id="IPR045265">
    <property type="entry name" value="AIR12_DOMON"/>
</dbReference>
<dbReference type="CDD" id="cd09629">
    <property type="entry name" value="DOMON_CIL1_like"/>
    <property type="match status" value="1"/>
</dbReference>
<comment type="subcellular location">
    <subcellularLocation>
        <location evidence="2">Membrane</location>
        <topology evidence="2">Multi-pass membrane protein</topology>
    </subcellularLocation>
</comment>
<dbReference type="InterPro" id="IPR006593">
    <property type="entry name" value="Cyt_b561/ferric_Rdtase_TM"/>
</dbReference>
<dbReference type="OrthoDB" id="2419613at2759"/>
<evidence type="ECO:0000256" key="12">
    <source>
        <dbReference type="SAM" id="Phobius"/>
    </source>
</evidence>
<reference evidence="15" key="1">
    <citation type="submission" date="2022-04" db="EMBL/GenBank/DDBJ databases">
        <title>Carnegiea gigantea Genome sequencing and assembly v2.</title>
        <authorList>
            <person name="Copetti D."/>
            <person name="Sanderson M.J."/>
            <person name="Burquez A."/>
            <person name="Wojciechowski M.F."/>
        </authorList>
    </citation>
    <scope>NUCLEOTIDE SEQUENCE</scope>
    <source>
        <strain evidence="15">SGP5-SGP5p</strain>
        <tissue evidence="15">Aerial part</tissue>
    </source>
</reference>
<keyword evidence="9 12" id="KW-0472">Membrane</keyword>
<dbReference type="PROSITE" id="PS50836">
    <property type="entry name" value="DOMON"/>
    <property type="match status" value="1"/>
</dbReference>
<dbReference type="PANTHER" id="PTHR23130:SF195">
    <property type="entry name" value="CYTOCHROME B561 AND DOMON DOMAIN-CONTAINING PROTEIN"/>
    <property type="match status" value="1"/>
</dbReference>
<comment type="function">
    <text evidence="10">May act as a catecholamine-responsive trans-membrane electron transporter.</text>
</comment>
<keyword evidence="3" id="KW-0813">Transport</keyword>
<feature type="transmembrane region" description="Helical" evidence="12">
    <location>
        <begin position="366"/>
        <end position="385"/>
    </location>
</feature>
<keyword evidence="16" id="KW-1185">Reference proteome</keyword>
<feature type="binding site" description="axial binding residue" evidence="11">
    <location>
        <position position="330"/>
    </location>
    <ligand>
        <name>heme b</name>
        <dbReference type="ChEBI" id="CHEBI:60344"/>
        <label>1</label>
    </ligand>
    <ligandPart>
        <name>Fe</name>
        <dbReference type="ChEBI" id="CHEBI:18248"/>
    </ligandPart>
</feature>
<dbReference type="Proteomes" id="UP001153076">
    <property type="component" value="Unassembled WGS sequence"/>
</dbReference>
<dbReference type="AlphaFoldDB" id="A0A9Q1Q600"/>
<protein>
    <recommendedName>
        <fullName evidence="17">Cytochrome b561 and DOMON domain-containing protein</fullName>
    </recommendedName>
</protein>
<dbReference type="Gene3D" id="1.20.120.1770">
    <property type="match status" value="1"/>
</dbReference>
<dbReference type="InterPro" id="IPR017214">
    <property type="entry name" value="UCP037471"/>
</dbReference>
<keyword evidence="7" id="KW-0249">Electron transport</keyword>
<evidence type="ECO:0000259" key="14">
    <source>
        <dbReference type="PROSITE" id="PS50939"/>
    </source>
</evidence>
<keyword evidence="8 12" id="KW-1133">Transmembrane helix</keyword>
<feature type="binding site" description="axial binding residue" evidence="11">
    <location>
        <position position="294"/>
    </location>
    <ligand>
        <name>heme b</name>
        <dbReference type="ChEBI" id="CHEBI:60344"/>
        <label>1</label>
    </ligand>
    <ligandPart>
        <name>Fe</name>
        <dbReference type="ChEBI" id="CHEBI:18248"/>
    </ligandPart>
</feature>
<dbReference type="PROSITE" id="PS50939">
    <property type="entry name" value="CYTOCHROME_B561"/>
    <property type="match status" value="1"/>
</dbReference>
<feature type="transmembrane region" description="Helical" evidence="12">
    <location>
        <begin position="397"/>
        <end position="418"/>
    </location>
</feature>
<dbReference type="FunFam" id="1.20.120.1770:FF:000007">
    <property type="entry name" value="Cytochrome b561 and DOMON domain-containing protein"/>
    <property type="match status" value="1"/>
</dbReference>
<dbReference type="SMART" id="SM00665">
    <property type="entry name" value="B561"/>
    <property type="match status" value="1"/>
</dbReference>
<feature type="transmembrane region" description="Helical" evidence="12">
    <location>
        <begin position="430"/>
        <end position="453"/>
    </location>
</feature>
<evidence type="ECO:0008006" key="17">
    <source>
        <dbReference type="Google" id="ProtNLM"/>
    </source>
</evidence>
<dbReference type="Pfam" id="PF04526">
    <property type="entry name" value="DUF568"/>
    <property type="match status" value="1"/>
</dbReference>
<feature type="transmembrane region" description="Helical" evidence="12">
    <location>
        <begin position="284"/>
        <end position="305"/>
    </location>
</feature>
<evidence type="ECO:0000256" key="8">
    <source>
        <dbReference type="ARBA" id="ARBA00022989"/>
    </source>
</evidence>
<evidence type="ECO:0000256" key="4">
    <source>
        <dbReference type="ARBA" id="ARBA00022692"/>
    </source>
</evidence>
<comment type="cofactor">
    <cofactor evidence="1">
        <name>heme b</name>
        <dbReference type="ChEBI" id="CHEBI:60344"/>
    </cofactor>
</comment>
<dbReference type="Pfam" id="PF03188">
    <property type="entry name" value="Cytochrom_B561"/>
    <property type="match status" value="1"/>
</dbReference>
<evidence type="ECO:0000256" key="5">
    <source>
        <dbReference type="ARBA" id="ARBA00022723"/>
    </source>
</evidence>
<evidence type="ECO:0000256" key="6">
    <source>
        <dbReference type="ARBA" id="ARBA00022729"/>
    </source>
</evidence>
<dbReference type="GO" id="GO:0016020">
    <property type="term" value="C:membrane"/>
    <property type="evidence" value="ECO:0007669"/>
    <property type="project" value="UniProtKB-SubCell"/>
</dbReference>
<evidence type="ECO:0000313" key="16">
    <source>
        <dbReference type="Proteomes" id="UP001153076"/>
    </source>
</evidence>
<feature type="binding site" description="axial binding residue" evidence="11">
    <location>
        <position position="363"/>
    </location>
    <ligand>
        <name>heme b</name>
        <dbReference type="ChEBI" id="CHEBI:60344"/>
        <label>1</label>
    </ligand>
    <ligandPart>
        <name>Fe</name>
        <dbReference type="ChEBI" id="CHEBI:18248"/>
    </ligandPart>
</feature>
<name>A0A9Q1Q600_9CARY</name>
<evidence type="ECO:0000259" key="13">
    <source>
        <dbReference type="PROSITE" id="PS50836"/>
    </source>
</evidence>
<dbReference type="InterPro" id="IPR005018">
    <property type="entry name" value="DOMON_domain"/>
</dbReference>
<evidence type="ECO:0000256" key="10">
    <source>
        <dbReference type="ARBA" id="ARBA00053871"/>
    </source>
</evidence>
<evidence type="ECO:0000313" key="15">
    <source>
        <dbReference type="EMBL" id="KAJ8429616.1"/>
    </source>
</evidence>
<dbReference type="CDD" id="cd08760">
    <property type="entry name" value="Cyt_b561_FRRS1_like"/>
    <property type="match status" value="1"/>
</dbReference>
<evidence type="ECO:0000256" key="3">
    <source>
        <dbReference type="ARBA" id="ARBA00022448"/>
    </source>
</evidence>
<feature type="domain" description="Cytochrome b561" evidence="14">
    <location>
        <begin position="254"/>
        <end position="454"/>
    </location>
</feature>
<dbReference type="PIRSF" id="PIRSF037471">
    <property type="entry name" value="UCP037471"/>
    <property type="match status" value="1"/>
</dbReference>
<dbReference type="PANTHER" id="PTHR23130">
    <property type="entry name" value="CYTOCHROME B561 AND DOMON DOMAIN-CONTAINING PROTEIN"/>
    <property type="match status" value="1"/>
</dbReference>
<keyword evidence="6" id="KW-0732">Signal</keyword>
<evidence type="ECO:0000256" key="9">
    <source>
        <dbReference type="ARBA" id="ARBA00023136"/>
    </source>
</evidence>
<organism evidence="15 16">
    <name type="scientific">Carnegiea gigantea</name>
    <dbReference type="NCBI Taxonomy" id="171969"/>
    <lineage>
        <taxon>Eukaryota</taxon>
        <taxon>Viridiplantae</taxon>
        <taxon>Streptophyta</taxon>
        <taxon>Embryophyta</taxon>
        <taxon>Tracheophyta</taxon>
        <taxon>Spermatophyta</taxon>
        <taxon>Magnoliopsida</taxon>
        <taxon>eudicotyledons</taxon>
        <taxon>Gunneridae</taxon>
        <taxon>Pentapetalae</taxon>
        <taxon>Caryophyllales</taxon>
        <taxon>Cactineae</taxon>
        <taxon>Cactaceae</taxon>
        <taxon>Cactoideae</taxon>
        <taxon>Echinocereeae</taxon>
        <taxon>Carnegiea</taxon>
    </lineage>
</organism>
<accession>A0A9Q1Q600</accession>
<evidence type="ECO:0000256" key="2">
    <source>
        <dbReference type="ARBA" id="ARBA00004141"/>
    </source>
</evidence>
<dbReference type="GO" id="GO:0046872">
    <property type="term" value="F:metal ion binding"/>
    <property type="evidence" value="ECO:0007669"/>
    <property type="project" value="UniProtKB-KW"/>
</dbReference>